<dbReference type="Proteomes" id="UP000013776">
    <property type="component" value="Unassembled WGS sequence"/>
</dbReference>
<reference evidence="2 3" key="1">
    <citation type="journal article" date="2013" name="MBio">
        <title>Genome sequencing of the plant pathogen Taphrina deformans, the causal agent of peach leaf curl.</title>
        <authorList>
            <person name="Cisse O.H."/>
            <person name="Almeida J.M.G.C.F."/>
            <person name="Fonseca A."/>
            <person name="Kumar A.A."/>
            <person name="Salojaervi J."/>
            <person name="Overmyer K."/>
            <person name="Hauser P.M."/>
            <person name="Pagni M."/>
        </authorList>
    </citation>
    <scope>NUCLEOTIDE SEQUENCE [LARGE SCALE GENOMIC DNA]</scope>
    <source>
        <strain evidence="3">PYCC 5710 / ATCC 11124 / CBS 356.35 / IMI 108563 / JCM 9778 / NBRC 8474</strain>
    </source>
</reference>
<dbReference type="OrthoDB" id="63267at2759"/>
<feature type="region of interest" description="Disordered" evidence="1">
    <location>
        <begin position="28"/>
        <end position="72"/>
    </location>
</feature>
<gene>
    <name evidence="2" type="ORF">TAPDE_000596</name>
</gene>
<organism evidence="2 3">
    <name type="scientific">Taphrina deformans (strain PYCC 5710 / ATCC 11124 / CBS 356.35 / IMI 108563 / JCM 9778 / NBRC 8474)</name>
    <name type="common">Peach leaf curl fungus</name>
    <name type="synonym">Lalaria deformans</name>
    <dbReference type="NCBI Taxonomy" id="1097556"/>
    <lineage>
        <taxon>Eukaryota</taxon>
        <taxon>Fungi</taxon>
        <taxon>Dikarya</taxon>
        <taxon>Ascomycota</taxon>
        <taxon>Taphrinomycotina</taxon>
        <taxon>Taphrinomycetes</taxon>
        <taxon>Taphrinales</taxon>
        <taxon>Taphrinaceae</taxon>
        <taxon>Taphrina</taxon>
    </lineage>
</organism>
<dbReference type="VEuPathDB" id="FungiDB:TAPDE_000596"/>
<accession>R4X6U5</accession>
<protein>
    <submittedName>
        <fullName evidence="2">Uncharacterized protein</fullName>
    </submittedName>
</protein>
<name>R4X6U5_TAPDE</name>
<sequence>MSNTPLSPTMQENFRGFTFVDESSMQNHFAHRDSPGEDEMNVDEEAAPGSDDDDMDDIQNNDMDDEVLGRFE</sequence>
<dbReference type="AlphaFoldDB" id="R4X6U5"/>
<keyword evidence="3" id="KW-1185">Reference proteome</keyword>
<evidence type="ECO:0000313" key="3">
    <source>
        <dbReference type="Proteomes" id="UP000013776"/>
    </source>
</evidence>
<comment type="caution">
    <text evidence="2">The sequence shown here is derived from an EMBL/GenBank/DDBJ whole genome shotgun (WGS) entry which is preliminary data.</text>
</comment>
<evidence type="ECO:0000256" key="1">
    <source>
        <dbReference type="SAM" id="MobiDB-lite"/>
    </source>
</evidence>
<dbReference type="EMBL" id="CAHR02000020">
    <property type="protein sequence ID" value="CCG80936.1"/>
    <property type="molecule type" value="Genomic_DNA"/>
</dbReference>
<evidence type="ECO:0000313" key="2">
    <source>
        <dbReference type="EMBL" id="CCG80936.1"/>
    </source>
</evidence>
<feature type="compositionally biased region" description="Acidic residues" evidence="1">
    <location>
        <begin position="36"/>
        <end position="66"/>
    </location>
</feature>
<proteinExistence type="predicted"/>